<feature type="chain" id="PRO_5004672882" description="SAG family member" evidence="2">
    <location>
        <begin position="25"/>
        <end position="352"/>
    </location>
</feature>
<feature type="compositionally biased region" description="Pro residues" evidence="1">
    <location>
        <begin position="303"/>
        <end position="332"/>
    </location>
</feature>
<dbReference type="GeneID" id="25376061"/>
<feature type="region of interest" description="Disordered" evidence="1">
    <location>
        <begin position="226"/>
        <end position="248"/>
    </location>
</feature>
<evidence type="ECO:0000313" key="3">
    <source>
        <dbReference type="EMBL" id="CDJ31964.1"/>
    </source>
</evidence>
<feature type="compositionally biased region" description="Low complexity" evidence="1">
    <location>
        <begin position="272"/>
        <end position="282"/>
    </location>
</feature>
<dbReference type="Proteomes" id="UP000030744">
    <property type="component" value="Unassembled WGS sequence"/>
</dbReference>
<feature type="signal peptide" evidence="2">
    <location>
        <begin position="1"/>
        <end position="24"/>
    </location>
</feature>
<evidence type="ECO:0008006" key="5">
    <source>
        <dbReference type="Google" id="ProtNLM"/>
    </source>
</evidence>
<gene>
    <name evidence="3" type="ORF">EMH_0010900</name>
</gene>
<dbReference type="GO" id="GO:0043565">
    <property type="term" value="F:sequence-specific DNA binding"/>
    <property type="evidence" value="ECO:0007669"/>
    <property type="project" value="TreeGrafter"/>
</dbReference>
<dbReference type="VEuPathDB" id="ToxoDB:EMH_0010900"/>
<keyword evidence="2" id="KW-0732">Signal</keyword>
<dbReference type="PANTHER" id="PTHR14312">
    <property type="entry name" value="CREB/ATF BZIP TRANSCRIPTION FACTOR"/>
    <property type="match status" value="1"/>
</dbReference>
<accession>U6K2S1</accession>
<feature type="compositionally biased region" description="Low complexity" evidence="1">
    <location>
        <begin position="290"/>
        <end position="302"/>
    </location>
</feature>
<protein>
    <recommendedName>
        <fullName evidence="5">SAG family member</fullName>
    </recommendedName>
</protein>
<dbReference type="PANTHER" id="PTHR14312:SF1">
    <property type="entry name" value="BASIC-LEUCINE ZIPPER TRANSCRIPTION FACTOR A"/>
    <property type="match status" value="1"/>
</dbReference>
<sequence>MAPFFKTAAAFCLVGLFGLQSVAANVTKYKYEVTHAGDDAYLTVKLARNGKISAKISAAEKDTETVTALEKKVKADGESPQATCDELLTADLKKFFHHTFTYTDKPDYRALVQEALNAGLAEFTQTYPADADKWTTMWTKEKAVSVMHLLGASSTKVGCVIAKCAKTSVVDTLTESDAETVKAVLFCKLSPAAKENEAAFSEEYFKEIIARKDKLNSMTEDDLKDPIQQLQQQQQQQQQEQQQQQQYHLYQTQPAETAAAAAETATAAAAAETATAATATPAATPPTTPAPAATVTAATAAATPPPPPPATPPPPPPPPATAAAAAPPPPPATAAAAAATAAAAAPPPPPAP</sequence>
<proteinExistence type="predicted"/>
<feature type="compositionally biased region" description="Low complexity" evidence="1">
    <location>
        <begin position="228"/>
        <end position="246"/>
    </location>
</feature>
<organism evidence="3 4">
    <name type="scientific">Eimeria mitis</name>
    <dbReference type="NCBI Taxonomy" id="44415"/>
    <lineage>
        <taxon>Eukaryota</taxon>
        <taxon>Sar</taxon>
        <taxon>Alveolata</taxon>
        <taxon>Apicomplexa</taxon>
        <taxon>Conoidasida</taxon>
        <taxon>Coccidia</taxon>
        <taxon>Eucoccidiorida</taxon>
        <taxon>Eimeriorina</taxon>
        <taxon>Eimeriidae</taxon>
        <taxon>Eimeria</taxon>
    </lineage>
</organism>
<keyword evidence="4" id="KW-1185">Reference proteome</keyword>
<reference evidence="3" key="1">
    <citation type="submission" date="2013-10" db="EMBL/GenBank/DDBJ databases">
        <title>Genomic analysis of the causative agents of coccidiosis in chickens.</title>
        <authorList>
            <person name="Reid A.J."/>
            <person name="Blake D."/>
            <person name="Billington K."/>
            <person name="Browne H."/>
            <person name="Dunn M."/>
            <person name="Hung S."/>
            <person name="Kawahara F."/>
            <person name="Miranda-Saavedra D."/>
            <person name="Mourier T."/>
            <person name="Nagra H."/>
            <person name="Otto T.D."/>
            <person name="Rawlings N."/>
            <person name="Sanchez A."/>
            <person name="Sanders M."/>
            <person name="Subramaniam C."/>
            <person name="Tay Y."/>
            <person name="Dear P."/>
            <person name="Doerig C."/>
            <person name="Gruber A."/>
            <person name="Parkinson J."/>
            <person name="Shirley M."/>
            <person name="Wan K.L."/>
            <person name="Berriman M."/>
            <person name="Tomley F."/>
            <person name="Pain A."/>
        </authorList>
    </citation>
    <scope>NUCLEOTIDE SEQUENCE [LARGE SCALE GENOMIC DNA]</scope>
    <source>
        <strain evidence="3">Houghton</strain>
    </source>
</reference>
<dbReference type="RefSeq" id="XP_013354529.1">
    <property type="nucleotide sequence ID" value="XM_013499075.1"/>
</dbReference>
<dbReference type="OrthoDB" id="348012at2759"/>
<dbReference type="AlphaFoldDB" id="U6K2S1"/>
<name>U6K2S1_9EIME</name>
<dbReference type="EMBL" id="HG683730">
    <property type="protein sequence ID" value="CDJ31964.1"/>
    <property type="molecule type" value="Genomic_DNA"/>
</dbReference>
<evidence type="ECO:0000313" key="4">
    <source>
        <dbReference type="Proteomes" id="UP000030744"/>
    </source>
</evidence>
<feature type="region of interest" description="Disordered" evidence="1">
    <location>
        <begin position="272"/>
        <end position="352"/>
    </location>
</feature>
<feature type="compositionally biased region" description="Low complexity" evidence="1">
    <location>
        <begin position="333"/>
        <end position="344"/>
    </location>
</feature>
<evidence type="ECO:0000256" key="2">
    <source>
        <dbReference type="SAM" id="SignalP"/>
    </source>
</evidence>
<dbReference type="GO" id="GO:0010468">
    <property type="term" value="P:regulation of gene expression"/>
    <property type="evidence" value="ECO:0007669"/>
    <property type="project" value="TreeGrafter"/>
</dbReference>
<reference evidence="3" key="2">
    <citation type="submission" date="2013-10" db="EMBL/GenBank/DDBJ databases">
        <authorList>
            <person name="Aslett M."/>
        </authorList>
    </citation>
    <scope>NUCLEOTIDE SEQUENCE [LARGE SCALE GENOMIC DNA]</scope>
    <source>
        <strain evidence="3">Houghton</strain>
    </source>
</reference>
<dbReference type="GO" id="GO:0005634">
    <property type="term" value="C:nucleus"/>
    <property type="evidence" value="ECO:0007669"/>
    <property type="project" value="TreeGrafter"/>
</dbReference>
<evidence type="ECO:0000256" key="1">
    <source>
        <dbReference type="SAM" id="MobiDB-lite"/>
    </source>
</evidence>